<dbReference type="Proteomes" id="UP000237684">
    <property type="component" value="Unassembled WGS sequence"/>
</dbReference>
<organism evidence="1 2">
    <name type="scientific">Abditibacterium utsteinense</name>
    <dbReference type="NCBI Taxonomy" id="1960156"/>
    <lineage>
        <taxon>Bacteria</taxon>
        <taxon>Pseudomonadati</taxon>
        <taxon>Abditibacteriota</taxon>
        <taxon>Abditibacteriia</taxon>
        <taxon>Abditibacteriales</taxon>
        <taxon>Abditibacteriaceae</taxon>
        <taxon>Abditibacterium</taxon>
    </lineage>
</organism>
<dbReference type="AlphaFoldDB" id="A0A2S8SRJ6"/>
<dbReference type="EMBL" id="NIGF01000011">
    <property type="protein sequence ID" value="PQV63442.1"/>
    <property type="molecule type" value="Genomic_DNA"/>
</dbReference>
<sequence length="184" mass="20702">MATGRNNKLIGQIGEFLVCAELGRRGLIATPFAGNVPAFDILAADELCRTVPIQVKASGGDSWPADARLWMKIDFDKTTGRQNFIEPTTIANPDLIYVCVSIAPAASAQPDRFFVLTKSELQTVCIQNYSEWMDKRDWIRPRNPESYDARYRIANLTDYENRWGIITERLAPTDFNTPLEAEAE</sequence>
<evidence type="ECO:0008006" key="3">
    <source>
        <dbReference type="Google" id="ProtNLM"/>
    </source>
</evidence>
<evidence type="ECO:0000313" key="1">
    <source>
        <dbReference type="EMBL" id="PQV63442.1"/>
    </source>
</evidence>
<comment type="caution">
    <text evidence="1">The sequence shown here is derived from an EMBL/GenBank/DDBJ whole genome shotgun (WGS) entry which is preliminary data.</text>
</comment>
<proteinExistence type="predicted"/>
<dbReference type="OrthoDB" id="159933at2"/>
<gene>
    <name evidence="1" type="ORF">B1R32_1113</name>
</gene>
<protein>
    <recommendedName>
        <fullName evidence="3">Aspartate ammonia-lyase</fullName>
    </recommendedName>
</protein>
<evidence type="ECO:0000313" key="2">
    <source>
        <dbReference type="Proteomes" id="UP000237684"/>
    </source>
</evidence>
<keyword evidence="2" id="KW-1185">Reference proteome</keyword>
<dbReference type="InParanoid" id="A0A2S8SRJ6"/>
<name>A0A2S8SRJ6_9BACT</name>
<reference evidence="1 2" key="1">
    <citation type="journal article" date="2018" name="Syst. Appl. Microbiol.">
        <title>Abditibacterium utsteinense sp. nov., the first cultivated member of candidate phylum FBP, isolated from ice-free Antarctic soil samples.</title>
        <authorList>
            <person name="Tahon G."/>
            <person name="Tytgat B."/>
            <person name="Lebbe L."/>
            <person name="Carlier A."/>
            <person name="Willems A."/>
        </authorList>
    </citation>
    <scope>NUCLEOTIDE SEQUENCE [LARGE SCALE GENOMIC DNA]</scope>
    <source>
        <strain evidence="1 2">LMG 29911</strain>
    </source>
</reference>
<dbReference type="RefSeq" id="WP_105484085.1">
    <property type="nucleotide sequence ID" value="NZ_NIGF01000011.1"/>
</dbReference>
<accession>A0A2S8SRJ6</accession>